<dbReference type="PANTHER" id="PTHR31157">
    <property type="entry name" value="SCP DOMAIN-CONTAINING PROTEIN"/>
    <property type="match status" value="1"/>
</dbReference>
<dbReference type="EMBL" id="FTOU01000001">
    <property type="protein sequence ID" value="SIS54283.1"/>
    <property type="molecule type" value="Genomic_DNA"/>
</dbReference>
<dbReference type="Gene3D" id="3.40.33.10">
    <property type="entry name" value="CAP"/>
    <property type="match status" value="1"/>
</dbReference>
<feature type="domain" description="SCP" evidence="1">
    <location>
        <begin position="110"/>
        <end position="225"/>
    </location>
</feature>
<protein>
    <submittedName>
        <fullName evidence="2">Uncharacterized conserved protein YkwD, contains CAP (CSP/antigen 5/PR1) domain</fullName>
    </submittedName>
</protein>
<evidence type="ECO:0000259" key="1">
    <source>
        <dbReference type="Pfam" id="PF00188"/>
    </source>
</evidence>
<reference evidence="2 3" key="1">
    <citation type="submission" date="2017-01" db="EMBL/GenBank/DDBJ databases">
        <authorList>
            <person name="Varghese N."/>
            <person name="Submissions S."/>
        </authorList>
    </citation>
    <scope>NUCLEOTIDE SEQUENCE [LARGE SCALE GENOMIC DNA]</scope>
    <source>
        <strain evidence="2 3">DSM 18447</strain>
    </source>
</reference>
<dbReference type="Proteomes" id="UP000186216">
    <property type="component" value="Unassembled WGS sequence"/>
</dbReference>
<evidence type="ECO:0000313" key="2">
    <source>
        <dbReference type="EMBL" id="SIS54283.1"/>
    </source>
</evidence>
<dbReference type="CDD" id="cd05379">
    <property type="entry name" value="CAP_bacterial"/>
    <property type="match status" value="1"/>
</dbReference>
<dbReference type="SUPFAM" id="SSF55797">
    <property type="entry name" value="PR-1-like"/>
    <property type="match status" value="1"/>
</dbReference>
<comment type="caution">
    <text evidence="2">The sequence shown here is derived from an EMBL/GenBank/DDBJ whole genome shotgun (WGS) entry which is preliminary data.</text>
</comment>
<proteinExistence type="predicted"/>
<dbReference type="InterPro" id="IPR035940">
    <property type="entry name" value="CAP_sf"/>
</dbReference>
<dbReference type="RefSeq" id="WP_301546279.1">
    <property type="nucleotide sequence ID" value="NZ_FTOU01000001.1"/>
</dbReference>
<evidence type="ECO:0000313" key="3">
    <source>
        <dbReference type="Proteomes" id="UP000186216"/>
    </source>
</evidence>
<gene>
    <name evidence="2" type="ORF">SAMN05421772_101363</name>
</gene>
<accession>A0AA46A425</accession>
<sequence>MNAVDDTEVPRHGKAWHRRNDLTAYFALTGSYDLAPYPVPNLNTEQEDLGVSAKVLSVGVLFLGLAACGAKDTGTPGSAAADPHDVQVIASGEATCLATTRDQNRIGAHRTNSVRSRVGFASVEPNDILAMVAARHACDMAKRGRMTHVGSTTSGPGARVKVLGYKPALTAENIAAGPFDLQRVLHEWNRSPGHLENILIPNIRDYGIGQAIGADGKTRFWAAVYAAPR</sequence>
<dbReference type="Pfam" id="PF00188">
    <property type="entry name" value="CAP"/>
    <property type="match status" value="1"/>
</dbReference>
<organism evidence="2 3">
    <name type="scientific">Paracoccus saliphilus</name>
    <dbReference type="NCBI Taxonomy" id="405559"/>
    <lineage>
        <taxon>Bacteria</taxon>
        <taxon>Pseudomonadati</taxon>
        <taxon>Pseudomonadota</taxon>
        <taxon>Alphaproteobacteria</taxon>
        <taxon>Rhodobacterales</taxon>
        <taxon>Paracoccaceae</taxon>
        <taxon>Paracoccus</taxon>
    </lineage>
</organism>
<dbReference type="InterPro" id="IPR014044">
    <property type="entry name" value="CAP_dom"/>
</dbReference>
<dbReference type="AlphaFoldDB" id="A0AA46A425"/>
<name>A0AA46A425_9RHOB</name>
<dbReference type="PANTHER" id="PTHR31157:SF1">
    <property type="entry name" value="SCP DOMAIN-CONTAINING PROTEIN"/>
    <property type="match status" value="1"/>
</dbReference>